<dbReference type="OrthoDB" id="21643at2759"/>
<gene>
    <name evidence="7" type="ORF">SISNIDRAFT_484361</name>
</gene>
<dbReference type="STRING" id="1314777.A0A164W8G8"/>
<feature type="compositionally biased region" description="Basic and acidic residues" evidence="5">
    <location>
        <begin position="198"/>
        <end position="208"/>
    </location>
</feature>
<feature type="region of interest" description="Disordered" evidence="5">
    <location>
        <begin position="240"/>
        <end position="302"/>
    </location>
</feature>
<sequence>MSRHLPVHAPWKMSETVTKRLHISGLTPSLSVTDIQNRFSSFGKVTDVSGFAAVDGNGDPRKFGYLTLETSKDKLARCMMSMSGTMWKGAKLRIGEAKPDWNERLAKERENIAGGDETGKKKRKKLRGIDGVQAPDMTPVTLENASAHPGWHTTALSHLVRPMRMRPAHPLPPPSASTSAPIDGKKKEKVKEKKKKRDSPVKARRKLIDPRLWQPTHLKGPLLENTIVAYDTLPTQTTTFEAMEVDSDPPLVDLTPKKTKEKKQKKEKAPAPPPSPPPIHNGASAVSTPTLSKPTASSAEPVRLASDIAAEIDAEKKKNLSMLSGLFGSADKWDGRESVDDFKDLIERQKALESDEEEEEEDTQPEKAKKEQTPSSEEEDSEYSSEEDSDDEDSDVEGDAAEPSVSAGTKDHPPAASAPSTRNQTITLKDMFKPHEDEGGFTLMSNLDMELDPEMEEVFGVAPASTPLAPVDEEVLIEPTVVTHHYAEFKLDATQPFFFPILDPSRRGKDVHRDLLSRIKQRSEPFHRTNTSDEIRERWEKQRGDLTREWKKRHREAVKLRRRRAGGRADDDS</sequence>
<feature type="region of interest" description="Disordered" evidence="5">
    <location>
        <begin position="107"/>
        <end position="136"/>
    </location>
</feature>
<feature type="region of interest" description="Disordered" evidence="5">
    <location>
        <begin position="344"/>
        <end position="427"/>
    </location>
</feature>
<comment type="subcellular location">
    <subcellularLocation>
        <location evidence="1">Nucleus</location>
        <location evidence="1">Nucleolus</location>
    </subcellularLocation>
</comment>
<evidence type="ECO:0000256" key="2">
    <source>
        <dbReference type="ARBA" id="ARBA00022884"/>
    </source>
</evidence>
<feature type="compositionally biased region" description="Polar residues" evidence="5">
    <location>
        <begin position="418"/>
        <end position="427"/>
    </location>
</feature>
<evidence type="ECO:0000313" key="7">
    <source>
        <dbReference type="EMBL" id="KZS94829.1"/>
    </source>
</evidence>
<evidence type="ECO:0000313" key="8">
    <source>
        <dbReference type="Proteomes" id="UP000076722"/>
    </source>
</evidence>
<dbReference type="Gene3D" id="3.30.70.330">
    <property type="match status" value="1"/>
</dbReference>
<keyword evidence="8" id="KW-1185">Reference proteome</keyword>
<dbReference type="EMBL" id="KV419403">
    <property type="protein sequence ID" value="KZS94829.1"/>
    <property type="molecule type" value="Genomic_DNA"/>
</dbReference>
<feature type="compositionally biased region" description="Basic and acidic residues" evidence="5">
    <location>
        <begin position="344"/>
        <end position="353"/>
    </location>
</feature>
<feature type="compositionally biased region" description="Pro residues" evidence="5">
    <location>
        <begin position="270"/>
        <end position="279"/>
    </location>
</feature>
<feature type="compositionally biased region" description="Acidic residues" evidence="5">
    <location>
        <begin position="376"/>
        <end position="400"/>
    </location>
</feature>
<keyword evidence="3" id="KW-0539">Nucleus</keyword>
<dbReference type="InterPro" id="IPR034138">
    <property type="entry name" value="NOP8_RRM"/>
</dbReference>
<protein>
    <recommendedName>
        <fullName evidence="6">RRM domain-containing protein</fullName>
    </recommendedName>
</protein>
<feature type="compositionally biased region" description="Basic residues" evidence="5">
    <location>
        <begin position="257"/>
        <end position="266"/>
    </location>
</feature>
<dbReference type="PANTHER" id="PTHR48029:SF1">
    <property type="entry name" value="NUCLEOLAR PROTEIN 8"/>
    <property type="match status" value="1"/>
</dbReference>
<dbReference type="InterPro" id="IPR035979">
    <property type="entry name" value="RBD_domain_sf"/>
</dbReference>
<dbReference type="SUPFAM" id="SSF54928">
    <property type="entry name" value="RNA-binding domain, RBD"/>
    <property type="match status" value="1"/>
</dbReference>
<evidence type="ECO:0000256" key="1">
    <source>
        <dbReference type="ARBA" id="ARBA00004604"/>
    </source>
</evidence>
<feature type="domain" description="RRM" evidence="6">
    <location>
        <begin position="19"/>
        <end position="99"/>
    </location>
</feature>
<feature type="region of interest" description="Disordered" evidence="5">
    <location>
        <begin position="165"/>
        <end position="208"/>
    </location>
</feature>
<dbReference type="SMART" id="SM00360">
    <property type="entry name" value="RRM"/>
    <property type="match status" value="1"/>
</dbReference>
<feature type="compositionally biased region" description="Polar residues" evidence="5">
    <location>
        <begin position="284"/>
        <end position="298"/>
    </location>
</feature>
<dbReference type="GO" id="GO:0003723">
    <property type="term" value="F:RNA binding"/>
    <property type="evidence" value="ECO:0007669"/>
    <property type="project" value="UniProtKB-UniRule"/>
</dbReference>
<dbReference type="InterPro" id="IPR000504">
    <property type="entry name" value="RRM_dom"/>
</dbReference>
<proteinExistence type="predicted"/>
<keyword evidence="2 4" id="KW-0694">RNA-binding</keyword>
<evidence type="ECO:0000256" key="4">
    <source>
        <dbReference type="PROSITE-ProRule" id="PRU00176"/>
    </source>
</evidence>
<evidence type="ECO:0000256" key="3">
    <source>
        <dbReference type="ARBA" id="ARBA00023242"/>
    </source>
</evidence>
<name>A0A164W8G8_9AGAM</name>
<dbReference type="CDD" id="cd12226">
    <property type="entry name" value="RRM_NOL8"/>
    <property type="match status" value="1"/>
</dbReference>
<dbReference type="GO" id="GO:0005730">
    <property type="term" value="C:nucleolus"/>
    <property type="evidence" value="ECO:0007669"/>
    <property type="project" value="UniProtKB-SubCell"/>
</dbReference>
<reference evidence="7 8" key="1">
    <citation type="journal article" date="2016" name="Mol. Biol. Evol.">
        <title>Comparative Genomics of Early-Diverging Mushroom-Forming Fungi Provides Insights into the Origins of Lignocellulose Decay Capabilities.</title>
        <authorList>
            <person name="Nagy L.G."/>
            <person name="Riley R."/>
            <person name="Tritt A."/>
            <person name="Adam C."/>
            <person name="Daum C."/>
            <person name="Floudas D."/>
            <person name="Sun H."/>
            <person name="Yadav J.S."/>
            <person name="Pangilinan J."/>
            <person name="Larsson K.H."/>
            <person name="Matsuura K."/>
            <person name="Barry K."/>
            <person name="Labutti K."/>
            <person name="Kuo R."/>
            <person name="Ohm R.A."/>
            <person name="Bhattacharya S.S."/>
            <person name="Shirouzu T."/>
            <person name="Yoshinaga Y."/>
            <person name="Martin F.M."/>
            <person name="Grigoriev I.V."/>
            <person name="Hibbett D.S."/>
        </authorList>
    </citation>
    <scope>NUCLEOTIDE SEQUENCE [LARGE SCALE GENOMIC DNA]</scope>
    <source>
        <strain evidence="7 8">HHB9708</strain>
    </source>
</reference>
<feature type="compositionally biased region" description="Acidic residues" evidence="5">
    <location>
        <begin position="354"/>
        <end position="363"/>
    </location>
</feature>
<evidence type="ECO:0000256" key="5">
    <source>
        <dbReference type="SAM" id="MobiDB-lite"/>
    </source>
</evidence>
<dbReference type="Proteomes" id="UP000076722">
    <property type="component" value="Unassembled WGS sequence"/>
</dbReference>
<dbReference type="PROSITE" id="PS50102">
    <property type="entry name" value="RRM"/>
    <property type="match status" value="1"/>
</dbReference>
<dbReference type="InterPro" id="IPR012677">
    <property type="entry name" value="Nucleotide-bd_a/b_plait_sf"/>
</dbReference>
<dbReference type="AlphaFoldDB" id="A0A164W8G8"/>
<evidence type="ECO:0000259" key="6">
    <source>
        <dbReference type="PROSITE" id="PS50102"/>
    </source>
</evidence>
<accession>A0A164W8G8</accession>
<dbReference type="PANTHER" id="PTHR48029">
    <property type="entry name" value="NUCLEOLAR PROTEIN 8"/>
    <property type="match status" value="1"/>
</dbReference>
<organism evidence="7 8">
    <name type="scientific">Sistotremastrum niveocremeum HHB9708</name>
    <dbReference type="NCBI Taxonomy" id="1314777"/>
    <lineage>
        <taxon>Eukaryota</taxon>
        <taxon>Fungi</taxon>
        <taxon>Dikarya</taxon>
        <taxon>Basidiomycota</taxon>
        <taxon>Agaricomycotina</taxon>
        <taxon>Agaricomycetes</taxon>
        <taxon>Sistotremastrales</taxon>
        <taxon>Sistotremastraceae</taxon>
        <taxon>Sertulicium</taxon>
        <taxon>Sertulicium niveocremeum</taxon>
    </lineage>
</organism>